<reference evidence="1 2" key="1">
    <citation type="submission" date="2024-06" db="EMBL/GenBank/DDBJ databases">
        <title>Genomic Encyclopedia of Type Strains, Phase IV (KMG-IV): sequencing the most valuable type-strain genomes for metagenomic binning, comparative biology and taxonomic classification.</title>
        <authorList>
            <person name="Goeker M."/>
        </authorList>
    </citation>
    <scope>NUCLEOTIDE SEQUENCE [LARGE SCALE GENOMIC DNA]</scope>
    <source>
        <strain evidence="1 2">DSM 17809</strain>
    </source>
</reference>
<proteinExistence type="predicted"/>
<dbReference type="Proteomes" id="UP001549110">
    <property type="component" value="Unassembled WGS sequence"/>
</dbReference>
<dbReference type="EMBL" id="JBEPLU010000002">
    <property type="protein sequence ID" value="MET3527283.1"/>
    <property type="molecule type" value="Genomic_DNA"/>
</dbReference>
<comment type="caution">
    <text evidence="1">The sequence shown here is derived from an EMBL/GenBank/DDBJ whole genome shotgun (WGS) entry which is preliminary data.</text>
</comment>
<accession>A0ABV2EJQ3</accession>
<organism evidence="1 2">
    <name type="scientific">Phenylobacterium koreense</name>
    <dbReference type="NCBI Taxonomy" id="266125"/>
    <lineage>
        <taxon>Bacteria</taxon>
        <taxon>Pseudomonadati</taxon>
        <taxon>Pseudomonadota</taxon>
        <taxon>Alphaproteobacteria</taxon>
        <taxon>Caulobacterales</taxon>
        <taxon>Caulobacteraceae</taxon>
        <taxon>Phenylobacterium</taxon>
    </lineage>
</organism>
<keyword evidence="2" id="KW-1185">Reference proteome</keyword>
<gene>
    <name evidence="1" type="ORF">ABID41_002401</name>
</gene>
<protein>
    <submittedName>
        <fullName evidence="1">Uncharacterized protein</fullName>
    </submittedName>
</protein>
<evidence type="ECO:0000313" key="1">
    <source>
        <dbReference type="EMBL" id="MET3527283.1"/>
    </source>
</evidence>
<sequence length="101" mass="11575">MKQHTGDEIRSIMTDMPAEAIESLQATYAEHQITEYEARWWGYLMFARTGSYEGTAYSIKVMGDGGEVTQDFLSYVLAEREGNRRHELVRKPWPDGGLDRA</sequence>
<dbReference type="RefSeq" id="WP_354297778.1">
    <property type="nucleotide sequence ID" value="NZ_JBEPLU010000002.1"/>
</dbReference>
<name>A0ABV2EJQ3_9CAUL</name>
<evidence type="ECO:0000313" key="2">
    <source>
        <dbReference type="Proteomes" id="UP001549110"/>
    </source>
</evidence>